<dbReference type="AlphaFoldDB" id="A0A6A5VX59"/>
<evidence type="ECO:0000313" key="1">
    <source>
        <dbReference type="EMBL" id="KAF1994143.1"/>
    </source>
</evidence>
<gene>
    <name evidence="1" type="ORF">P154DRAFT_409127</name>
</gene>
<proteinExistence type="predicted"/>
<dbReference type="Proteomes" id="UP000799779">
    <property type="component" value="Unassembled WGS sequence"/>
</dbReference>
<reference evidence="1" key="1">
    <citation type="journal article" date="2020" name="Stud. Mycol.">
        <title>101 Dothideomycetes genomes: a test case for predicting lifestyles and emergence of pathogens.</title>
        <authorList>
            <person name="Haridas S."/>
            <person name="Albert R."/>
            <person name="Binder M."/>
            <person name="Bloem J."/>
            <person name="Labutti K."/>
            <person name="Salamov A."/>
            <person name="Andreopoulos B."/>
            <person name="Baker S."/>
            <person name="Barry K."/>
            <person name="Bills G."/>
            <person name="Bluhm B."/>
            <person name="Cannon C."/>
            <person name="Castanera R."/>
            <person name="Culley D."/>
            <person name="Daum C."/>
            <person name="Ezra D."/>
            <person name="Gonzalez J."/>
            <person name="Henrissat B."/>
            <person name="Kuo A."/>
            <person name="Liang C."/>
            <person name="Lipzen A."/>
            <person name="Lutzoni F."/>
            <person name="Magnuson J."/>
            <person name="Mondo S."/>
            <person name="Nolan M."/>
            <person name="Ohm R."/>
            <person name="Pangilinan J."/>
            <person name="Park H.-J."/>
            <person name="Ramirez L."/>
            <person name="Alfaro M."/>
            <person name="Sun H."/>
            <person name="Tritt A."/>
            <person name="Yoshinaga Y."/>
            <person name="Zwiers L.-H."/>
            <person name="Turgeon B."/>
            <person name="Goodwin S."/>
            <person name="Spatafora J."/>
            <person name="Crous P."/>
            <person name="Grigoriev I."/>
        </authorList>
    </citation>
    <scope>NUCLEOTIDE SEQUENCE</scope>
    <source>
        <strain evidence="1">CBS 123094</strain>
    </source>
</reference>
<sequence length="52" mass="5864">ARALLANIVSPGIIRILTHSLPQLEMWSLDVLTSKSMKLRDDIEWDDDGETV</sequence>
<dbReference type="EMBL" id="ML977669">
    <property type="protein sequence ID" value="KAF1994143.1"/>
    <property type="molecule type" value="Genomic_DNA"/>
</dbReference>
<keyword evidence="2" id="KW-1185">Reference proteome</keyword>
<accession>A0A6A5VX59</accession>
<organism evidence="1 2">
    <name type="scientific">Amniculicola lignicola CBS 123094</name>
    <dbReference type="NCBI Taxonomy" id="1392246"/>
    <lineage>
        <taxon>Eukaryota</taxon>
        <taxon>Fungi</taxon>
        <taxon>Dikarya</taxon>
        <taxon>Ascomycota</taxon>
        <taxon>Pezizomycotina</taxon>
        <taxon>Dothideomycetes</taxon>
        <taxon>Pleosporomycetidae</taxon>
        <taxon>Pleosporales</taxon>
        <taxon>Amniculicolaceae</taxon>
        <taxon>Amniculicola</taxon>
    </lineage>
</organism>
<feature type="non-terminal residue" evidence="1">
    <location>
        <position position="52"/>
    </location>
</feature>
<protein>
    <submittedName>
        <fullName evidence="1">Uncharacterized protein</fullName>
    </submittedName>
</protein>
<name>A0A6A5VX59_9PLEO</name>
<dbReference type="OrthoDB" id="3637487at2759"/>
<feature type="non-terminal residue" evidence="1">
    <location>
        <position position="1"/>
    </location>
</feature>
<evidence type="ECO:0000313" key="2">
    <source>
        <dbReference type="Proteomes" id="UP000799779"/>
    </source>
</evidence>